<evidence type="ECO:0000256" key="1">
    <source>
        <dbReference type="SAM" id="SignalP"/>
    </source>
</evidence>
<feature type="domain" description="Ig-like" evidence="3">
    <location>
        <begin position="453"/>
        <end position="533"/>
    </location>
</feature>
<organism evidence="4 5">
    <name type="scientific">Flammeovirga agarivorans</name>
    <dbReference type="NCBI Taxonomy" id="2726742"/>
    <lineage>
        <taxon>Bacteria</taxon>
        <taxon>Pseudomonadati</taxon>
        <taxon>Bacteroidota</taxon>
        <taxon>Cytophagia</taxon>
        <taxon>Cytophagales</taxon>
        <taxon>Flammeovirgaceae</taxon>
        <taxon>Flammeovirga</taxon>
    </lineage>
</organism>
<feature type="domain" description="PKD" evidence="2">
    <location>
        <begin position="2307"/>
        <end position="2370"/>
    </location>
</feature>
<dbReference type="InterPro" id="IPR036179">
    <property type="entry name" value="Ig-like_dom_sf"/>
</dbReference>
<dbReference type="PANTHER" id="PTHR35580:SF1">
    <property type="entry name" value="PHYTASE-LIKE DOMAIN-CONTAINING PROTEIN"/>
    <property type="match status" value="1"/>
</dbReference>
<accession>A0A7X8XXS1</accession>
<dbReference type="SUPFAM" id="SSF48726">
    <property type="entry name" value="Immunoglobulin"/>
    <property type="match status" value="1"/>
</dbReference>
<dbReference type="CDD" id="cd00146">
    <property type="entry name" value="PKD"/>
    <property type="match status" value="4"/>
</dbReference>
<evidence type="ECO:0008006" key="6">
    <source>
        <dbReference type="Google" id="ProtNLM"/>
    </source>
</evidence>
<keyword evidence="1" id="KW-0732">Signal</keyword>
<feature type="domain" description="PKD" evidence="2">
    <location>
        <begin position="2513"/>
        <end position="2558"/>
    </location>
</feature>
<protein>
    <recommendedName>
        <fullName evidence="6">Ig-like domain-containing protein</fullName>
    </recommendedName>
</protein>
<gene>
    <name evidence="4" type="ORF">HGP29_20030</name>
</gene>
<dbReference type="Gene3D" id="2.60.40.10">
    <property type="entry name" value="Immunoglobulins"/>
    <property type="match status" value="11"/>
</dbReference>
<dbReference type="InterPro" id="IPR000601">
    <property type="entry name" value="PKD_dom"/>
</dbReference>
<sequence length="3700" mass="405058">MNFKCNYLILCSIVFSFFAPVHAQFPSDGHTENDPRKVVDVKNASYYGYVGDEEIRDIAIGSDGSIYLIGKTSSDTNIASSGAHQESINGEANTGLSDAFLVKMDEKGTTRLWSTYYGNADADEGNAIALHNDDVYIVGTKSDQAFLAKFSSEGALIWEKTFGTATTSNGIDISITNTQIFVMGHYFGGSTNNAFVTSFDFNGQLIKEQTIEGDVQFLSNMTTDNTNVYITGYLYDDTKFPSSSGQITLSSDGFVAKVNNNNTFEWARNFSTSFKDEPIQIEYNSNQLYVAGQTKKSISIVKIDQFSGNENKTLVDNYGGSKVETVQGLTIDSKGNIFITGITESDNLISSSSNVIYQDKFGGEKDVYVTKFNSNGSVNWATYFGHTATDEGLCIALNSKDAIYTAGMASSHENIATDDAYDRDYNGARDGFFSEFHDLYITKDPKKQKVGYGESAQFTAKAEGSIINNDIEYQWYYKPKGGNSWSKVTTSANANSTTLEILNCDESHAGFYKCVAYSETVGQVVHTYQAELEVITITVSDGNFCLDGTSTLTTVDFSGNPDVTDVTYTWTASPSATAGLPSNTNSSSIEVHPTYAGEYTYSVVVDYTENGEVSQLAVSADLTVLPIPHVDATNLKTAFCSNEETNIVLETIFQYDINDDDPNNRQDNNNWKNDPTRVINYTWTVNDNSNVIGYENGNINSTTNSTVNAIKHVLINTSKTDQKVTYNIGVSLTDGCPTDPPVDIIVYASPEVDAGEDLTLCEGDEKVLLTGFTPSDGVWSGDGIVQNGNDYYFDPQMTGTGEYTLTLTATDANACNNSDTRKVTVNPLPTFTAQAVAPQICSEDNSEITLEAINSPNITYRWIVKDITNVAGATDGEATVTDGLYTIQQKLTNSSYVIGSVTYDITPVSDGCEGLPKEVTIEVNPTPTLAPIDAIELCSDIEESISLTGDVANTTFYWEVIENNGNLVVSDGSSTTLWKLKIENKTYQTQVVKYRIYTEYNGCLGDEQEVIVTVQPHVDFTIDNQLPEFCSGENASVDVSSDIINAPIYYSWKVTNQSPSFTMSQYDGSIIANDGNSTALFQELIINNTNQDQTVIVEVTSSANNCDGEKHNFSVVVHPTPVAEIITTGTPIEICGDANLLLEANTDHSLSGTTYQWLLDDVEITGAINPTYTATTAGRYTIQVSYKGCTSTSDYFEIIQASDVQAVITPLAKSEFCYDEDINVIISSQNTADDYIWYKDNVEITRGSNEITATEAGVYKLITIDGGGCTSIPDEVSLTVLPKPTVIISADESVFCIGDVISTNFTASTSGESGSFQWLKEDDISKKFVDIPGETNANYNGTEIGNYQLRFTTTEGCIVYSNILSISHHPIVISDAGDDQTVCQESTISIGSTAIANYTYTWKALTENAPNLSDISSANPTVLPTLTTMADTFEYEVTVTDVNTGCQNTDRVEVVVAPLPIVSIDFSNKVVWCGNEDINTELTANISNLSDLVDVEYLWTDEKGTLLGTDETITVTSVGEYQLEVKTNNDCIASTKITVTQYDEQAPVVLIDDVQVEDKEICDGESVVLKVTPYDNNLTYTWVNENDDPVGNGETINVSKAGSYKVNVTIGEGCNETSDAVDIIIKELPVATISTTNATDYCLGEPINVSINTNETDMDTYQWYKDGVIINGANDKVLIATTAGSYTLIVTKNGCTSIMTDPIVIKEHNYPTATIAADQLSFCDGQEISALLTAESDITVAYQWQKEDNSGNFQDITGATSKTYTAKTVGQYKVVVTSINGCQTGSEAKEVKQIDLPSVAITITHGAPVICENDFAELSLPQDPSFIYTWFKDGIEIQGENEYRLVVTTSGNYHAKVEQSTGNGNVSCEAETDVVEITVQPLPTLVITDPGNICQFSSKTMVVTRNPDDISEGDIVLEEWSGTDITTEGIFTPSQGNTTYTLTYKYQFKYNGAISSCEQTASIDVFVDELPQLDLSTVPTNFCNTDSDINLDQYGPFTSSDGLGQWSGKGVSGNIFNPSKAVLENGGAVGIIELTYTFISDTGCESKTSIQVNINNPEDVTAGLEQEMCIGDETLVMQGAAPSGGVWSVETAGATIEADGTFKPETSGEFTVVYTVGSGSCRVEDKKVITVHEMPVIDAGNNIEVCLNDPAFDLRAKTSAIYIDSNEEEWSGQGIVDDENIIFDPESVGIGNYEITFTSKNPTTGCTTIDQVWVRVTPLATPDFTLATDAAYCVNTEAVFINNTSDVPGHTVSYRWDFGDGSGSTEKDGYHTFTSVTETIDVTLYAITDKGCETSITKTIQIVESPAALFTMTYDPSGCTPLNVVFDNQSEGYAMNYRWDFGNGIISSDEHPSPITYINEGLNDTTYYVTLTVNNICGTSVFTDSIKVKALPIVDFIVSKDTICADEVAEMYNFTQGIATKYEWNFGDGTPIFTTTEKGLIEHAYTNESSEFITRTISLTAFSDCGSTVMSKNVVVKPKELHALFNVTPQSGCEGTAVNITSNQLLGQNKIVWDMGDGTIIEDSIALQYVYEEAGNYTITMSINNGCHSDSYTQNVDIKTSPEVDFEMVDAICITEGLQVTNTSNSSYTYYWDFGDGETYNGYTPPVKFYSTTGPFTVRLTATDPVIGCSRTISKEVEIYAIPTASFNVPDQICGGEETTLTSTSENVISYLWEFEDGQIFTSAAVTTEITYSQNVTLTVTNENNCQDQNTQFVIVTGTPIPEDALPDSLNICISGSEQVCVDPIIGATVYWTKDGNRLTEDNELCVTADEAGDYVLVAIDENTGCTFTDTLKVNKYQLHLPQDGVFCDTDDSNVICPEFDIELPNKSDFSYQWTNRNTGEQVTSECLPTVGMSVGLQSWDLTVVDDKGCTLSGNTEFYIVKELVANVEDKELCDDGEPVYLIAQDLSHYDWATYRWWSISDPSTIIGTDGTLLIEKNGRYVAEITDTRSGCVVLDTARVTVYPTPEFSIIGYDGPLCNSMDTLMVDNTNISGLKVEWSGDSFIGDPNGLSIVVNQAGVYYATVTDLNNPLLCSRTEMINVEAYPVPQLNLKDTTVCSVDLPAELIAEDPEHEPGVQYRWYNIDDPSTVLSTDGIYYAERAGVYAVEAFNENSGCSNLDTARVQVDHTPTFKILGYDAPTCDETVRLYLDKTPSDSVQVIWYKDNIEWVVDQYEVTVFESGAYRVTMTNITKPTQCASEQIINIWLNEKPTVTVNDIETCQDAEDALLRASINIVDEQNRYEYQWYNIYQPDDVLFNGITFPVSETGDYFVHVIDTKSGCLVASDTATAILNALPTFSIGGYDGPICAKSTILSIEDRSLVGIRSEWFLEDELIATNIQSYQIDRSGRYQIILTDTTKETNCTYQQEVQVVLNDFPELSINDNEDTLQVCKGETFELFYQSDRTVDVEWSTGETTALIQPEATVSQWYSIVATDKNGCQSEASIYVNVQEVVIELPETALICANGDDTEIAVDPGYKTYRWENELGTVVSQSNILSTNITGTYTLYVSNELGCSIEKSITLNGVDDLTLEATNYPTICDDDESATIQVTEGFKYYFWEGSSVSTGPTYEAYELGTYEVVAVTEAGCEYVLQIDVTNCCGPEIDMLESDKGKTIVFTPHSTPGENDLFKLEYKYVDSFEMRIYSRWGNEVFYTTNPEDAWDGKFSGKPAPSDIYQVIINYTGCFEGGVKQEQEVIQLYLAD</sequence>
<name>A0A7X8XXS1_9BACT</name>
<evidence type="ECO:0000259" key="2">
    <source>
        <dbReference type="PROSITE" id="PS50093"/>
    </source>
</evidence>
<dbReference type="InterPro" id="IPR007110">
    <property type="entry name" value="Ig-like_dom"/>
</dbReference>
<keyword evidence="5" id="KW-1185">Reference proteome</keyword>
<dbReference type="InterPro" id="IPR045828">
    <property type="entry name" value="PKD_Bacteroidetes"/>
</dbReference>
<evidence type="ECO:0000313" key="4">
    <source>
        <dbReference type="EMBL" id="NLR93497.1"/>
    </source>
</evidence>
<feature type="domain" description="PKD" evidence="2">
    <location>
        <begin position="2584"/>
        <end position="2626"/>
    </location>
</feature>
<dbReference type="InterPro" id="IPR013783">
    <property type="entry name" value="Ig-like_fold"/>
</dbReference>
<dbReference type="Pfam" id="PF07679">
    <property type="entry name" value="I-set"/>
    <property type="match status" value="1"/>
</dbReference>
<dbReference type="SUPFAM" id="SSF63829">
    <property type="entry name" value="Calcium-dependent phosphotriesterase"/>
    <property type="match status" value="1"/>
</dbReference>
<evidence type="ECO:0000313" key="5">
    <source>
        <dbReference type="Proteomes" id="UP000585050"/>
    </source>
</evidence>
<reference evidence="4 5" key="1">
    <citation type="submission" date="2020-04" db="EMBL/GenBank/DDBJ databases">
        <title>Flammeovirga sp. SR4, a novel species isolated from seawater.</title>
        <authorList>
            <person name="Wang X."/>
        </authorList>
    </citation>
    <scope>NUCLEOTIDE SEQUENCE [LARGE SCALE GENOMIC DNA]</scope>
    <source>
        <strain evidence="4 5">SR4</strain>
    </source>
</reference>
<comment type="caution">
    <text evidence="4">The sequence shown here is derived from an EMBL/GenBank/DDBJ whole genome shotgun (WGS) entry which is preliminary data.</text>
</comment>
<dbReference type="EMBL" id="JABAIL010000006">
    <property type="protein sequence ID" value="NLR93497.1"/>
    <property type="molecule type" value="Genomic_DNA"/>
</dbReference>
<dbReference type="InterPro" id="IPR052918">
    <property type="entry name" value="Motility_Chemotaxis_Reg"/>
</dbReference>
<dbReference type="InterPro" id="IPR013098">
    <property type="entry name" value="Ig_I-set"/>
</dbReference>
<dbReference type="Proteomes" id="UP000585050">
    <property type="component" value="Unassembled WGS sequence"/>
</dbReference>
<dbReference type="InterPro" id="IPR035986">
    <property type="entry name" value="PKD_dom_sf"/>
</dbReference>
<evidence type="ECO:0000259" key="3">
    <source>
        <dbReference type="PROSITE" id="PS50835"/>
    </source>
</evidence>
<dbReference type="CDD" id="cd00096">
    <property type="entry name" value="Ig"/>
    <property type="match status" value="1"/>
</dbReference>
<feature type="domain" description="PKD" evidence="2">
    <location>
        <begin position="2392"/>
        <end position="2458"/>
    </location>
</feature>
<dbReference type="PROSITE" id="PS50835">
    <property type="entry name" value="IG_LIKE"/>
    <property type="match status" value="1"/>
</dbReference>
<feature type="domain" description="PKD" evidence="2">
    <location>
        <begin position="2221"/>
        <end position="2275"/>
    </location>
</feature>
<proteinExistence type="predicted"/>
<dbReference type="PANTHER" id="PTHR35580">
    <property type="entry name" value="CELL SURFACE GLYCOPROTEIN (S-LAYER PROTEIN)-LIKE PROTEIN"/>
    <property type="match status" value="1"/>
</dbReference>
<feature type="signal peptide" evidence="1">
    <location>
        <begin position="1"/>
        <end position="23"/>
    </location>
</feature>
<dbReference type="SMART" id="SM00089">
    <property type="entry name" value="PKD"/>
    <property type="match status" value="7"/>
</dbReference>
<dbReference type="Pfam" id="PF19406">
    <property type="entry name" value="PKD_5"/>
    <property type="match status" value="4"/>
</dbReference>
<dbReference type="PROSITE" id="PS50093">
    <property type="entry name" value="PKD"/>
    <property type="match status" value="5"/>
</dbReference>
<dbReference type="Pfam" id="PF13585">
    <property type="entry name" value="CHU_C"/>
    <property type="match status" value="1"/>
</dbReference>
<dbReference type="InterPro" id="IPR022409">
    <property type="entry name" value="PKD/Chitinase_dom"/>
</dbReference>
<dbReference type="Pfam" id="PF18911">
    <property type="entry name" value="PKD_4"/>
    <property type="match status" value="3"/>
</dbReference>
<dbReference type="InterPro" id="IPR003599">
    <property type="entry name" value="Ig_sub"/>
</dbReference>
<dbReference type="RefSeq" id="WP_168884207.1">
    <property type="nucleotide sequence ID" value="NZ_JABAIL010000006.1"/>
</dbReference>
<feature type="chain" id="PRO_5030865173" description="Ig-like domain-containing protein" evidence="1">
    <location>
        <begin position="24"/>
        <end position="3700"/>
    </location>
</feature>
<dbReference type="SMART" id="SM00409">
    <property type="entry name" value="IG"/>
    <property type="match status" value="1"/>
</dbReference>
<dbReference type="SUPFAM" id="SSF49299">
    <property type="entry name" value="PKD domain"/>
    <property type="match status" value="7"/>
</dbReference>
<dbReference type="Gene3D" id="2.60.40.2700">
    <property type="match status" value="1"/>
</dbReference>